<gene>
    <name evidence="7" type="ORF">HNQ55_002949</name>
</gene>
<organism evidence="7 8">
    <name type="scientific">Thalassotalea piscium</name>
    <dbReference type="NCBI Taxonomy" id="1230533"/>
    <lineage>
        <taxon>Bacteria</taxon>
        <taxon>Pseudomonadati</taxon>
        <taxon>Pseudomonadota</taxon>
        <taxon>Gammaproteobacteria</taxon>
        <taxon>Alteromonadales</taxon>
        <taxon>Colwelliaceae</taxon>
        <taxon>Thalassotalea</taxon>
    </lineage>
</organism>
<comment type="caution">
    <text evidence="5">Lacks conserved residue(s) required for the propagation of feature annotation.</text>
</comment>
<dbReference type="PROSITE" id="PS52015">
    <property type="entry name" value="TONB_CTD"/>
    <property type="match status" value="1"/>
</dbReference>
<name>A0A7X0NJF4_9GAMM</name>
<dbReference type="CDD" id="cd07341">
    <property type="entry name" value="M56_BlaR1_MecR1_like"/>
    <property type="match status" value="1"/>
</dbReference>
<evidence type="ECO:0000313" key="8">
    <source>
        <dbReference type="Proteomes" id="UP000537141"/>
    </source>
</evidence>
<keyword evidence="8" id="KW-1185">Reference proteome</keyword>
<dbReference type="SUPFAM" id="SSF74653">
    <property type="entry name" value="TolA/TonB C-terminal domain"/>
    <property type="match status" value="1"/>
</dbReference>
<dbReference type="GO" id="GO:0005886">
    <property type="term" value="C:plasma membrane"/>
    <property type="evidence" value="ECO:0007669"/>
    <property type="project" value="UniProtKB-SubCell"/>
</dbReference>
<keyword evidence="3 5" id="KW-1133">Transmembrane helix</keyword>
<dbReference type="EMBL" id="JACHHU010000029">
    <property type="protein sequence ID" value="MBB6544416.1"/>
    <property type="molecule type" value="Genomic_DNA"/>
</dbReference>
<comment type="caution">
    <text evidence="7">The sequence shown here is derived from an EMBL/GenBank/DDBJ whole genome shotgun (WGS) entry which is preliminary data.</text>
</comment>
<feature type="domain" description="TonB C-terminal" evidence="6">
    <location>
        <begin position="556"/>
        <end position="648"/>
    </location>
</feature>
<dbReference type="GO" id="GO:0030288">
    <property type="term" value="C:outer membrane-bounded periplasmic space"/>
    <property type="evidence" value="ECO:0007669"/>
    <property type="project" value="InterPro"/>
</dbReference>
<dbReference type="GO" id="GO:0055085">
    <property type="term" value="P:transmembrane transport"/>
    <property type="evidence" value="ECO:0007669"/>
    <property type="project" value="InterPro"/>
</dbReference>
<dbReference type="GO" id="GO:0031992">
    <property type="term" value="F:energy transducer activity"/>
    <property type="evidence" value="ECO:0007669"/>
    <property type="project" value="InterPro"/>
</dbReference>
<dbReference type="NCBIfam" id="TIGR01352">
    <property type="entry name" value="tonB_Cterm"/>
    <property type="match status" value="1"/>
</dbReference>
<evidence type="ECO:0000256" key="1">
    <source>
        <dbReference type="ARBA" id="ARBA00004167"/>
    </source>
</evidence>
<protein>
    <recommendedName>
        <fullName evidence="5">Protein TonB</fullName>
    </recommendedName>
</protein>
<keyword evidence="5" id="KW-0997">Cell inner membrane</keyword>
<dbReference type="InterPro" id="IPR052173">
    <property type="entry name" value="Beta-lactam_resp_regulator"/>
</dbReference>
<dbReference type="Gene3D" id="3.30.1150.10">
    <property type="match status" value="1"/>
</dbReference>
<feature type="transmembrane region" description="Helical" evidence="5">
    <location>
        <begin position="111"/>
        <end position="131"/>
    </location>
</feature>
<dbReference type="InterPro" id="IPR003538">
    <property type="entry name" value="TonB"/>
</dbReference>
<dbReference type="RefSeq" id="WP_184425513.1">
    <property type="nucleotide sequence ID" value="NZ_AP027362.1"/>
</dbReference>
<evidence type="ECO:0000256" key="2">
    <source>
        <dbReference type="ARBA" id="ARBA00022692"/>
    </source>
</evidence>
<keyword evidence="5" id="KW-0653">Protein transport</keyword>
<dbReference type="AlphaFoldDB" id="A0A7X0NJF4"/>
<dbReference type="GO" id="GO:0015891">
    <property type="term" value="P:siderophore transport"/>
    <property type="evidence" value="ECO:0007669"/>
    <property type="project" value="InterPro"/>
</dbReference>
<comment type="function">
    <text evidence="5">Interacts with outer membrane receptor proteins that carry out high-affinity binding and energy dependent uptake into the periplasmic space of specific substrates. It could act to transduce energy from the cytoplasmic membrane to specific energy-requiring processes in the outer membrane, resulting in the release into the periplasm of ligands bound by these outer membrane proteins.</text>
</comment>
<dbReference type="InterPro" id="IPR008756">
    <property type="entry name" value="Peptidase_M56"/>
</dbReference>
<feature type="transmembrane region" description="Helical" evidence="5">
    <location>
        <begin position="48"/>
        <end position="70"/>
    </location>
</feature>
<dbReference type="GO" id="GO:0015031">
    <property type="term" value="P:protein transport"/>
    <property type="evidence" value="ECO:0007669"/>
    <property type="project" value="UniProtKB-UniRule"/>
</dbReference>
<dbReference type="Gene3D" id="3.30.2010.10">
    <property type="entry name" value="Metalloproteases ('zincins'), catalytic domain"/>
    <property type="match status" value="1"/>
</dbReference>
<dbReference type="Pfam" id="PF03544">
    <property type="entry name" value="TonB_C"/>
    <property type="match status" value="1"/>
</dbReference>
<dbReference type="Pfam" id="PF05569">
    <property type="entry name" value="Peptidase_M56"/>
    <property type="match status" value="1"/>
</dbReference>
<evidence type="ECO:0000256" key="5">
    <source>
        <dbReference type="RuleBase" id="RU362123"/>
    </source>
</evidence>
<keyword evidence="4 5" id="KW-0472">Membrane</keyword>
<sequence length="648" mass="71626">MIENLLDSPILYSLALTLLHFLWQGCLIALVLKCLLSITSYKKPQLRYLWAAIALIVCLISPIATFSLIYTPNYLHTIEQGLNSVAALDSTQSIAVINSNWYQIVVDSLPFLSLAWMATVLLLSINLVFALKQVNQLATTDTIAVNQTLQTKFQRLVSQFTLWRKPQLLISLKTEVPMAIGWLKPVILLPAAMISGLTSAQLEMLILHELAHIKRHDYLVNFLQTIAEILLFFHPGVRWISKQMRNEREYCSDDIAVKHCGNAIAYAHTLADTASLCHKHRHSSIPTMAVAASGGDLKQRVIRLIDQEHTCTAENDSGKLLASVVILFAISSVFAKPFIDNRIIDWGAGRISLMQSAGELLQHRVSNDELPLSQTSIAQQLVEQNTTISDDVIEPNIDTLAEVQVKNTAATQAQKQIANTQAKLDKATNKIVKAVPKKVIIPANKETSNTLATKVIPSAKHNTGPVLAAKPAPKISQLAQPLLSLSSKGAISKNSEKKFSNPYAAQVASLTEDPLPSSDQLINFERKLGQTQPVNHGLVAERNQQTINNNYNQILAKSTSAKLISSVEPRYPSVAKRKGIEVDVLVTFVINKDGVVSDIEFEDKNKVSYFRAAVRTAMNKWHFVPAKINDKPVESKMAKIFSFSLIES</sequence>
<feature type="transmembrane region" description="Helical" evidence="5">
    <location>
        <begin position="186"/>
        <end position="206"/>
    </location>
</feature>
<accession>A0A7X0NJF4</accession>
<dbReference type="PANTHER" id="PTHR34978:SF3">
    <property type="entry name" value="SLR0241 PROTEIN"/>
    <property type="match status" value="1"/>
</dbReference>
<evidence type="ECO:0000313" key="7">
    <source>
        <dbReference type="EMBL" id="MBB6544416.1"/>
    </source>
</evidence>
<dbReference type="PRINTS" id="PR01374">
    <property type="entry name" value="TONBPROTEIN"/>
</dbReference>
<dbReference type="InterPro" id="IPR037682">
    <property type="entry name" value="TonB_C"/>
</dbReference>
<keyword evidence="5" id="KW-0735">Signal-anchor</keyword>
<dbReference type="InterPro" id="IPR006260">
    <property type="entry name" value="TonB/TolA_C"/>
</dbReference>
<comment type="similarity">
    <text evidence="5">Belongs to the TonB family.</text>
</comment>
<evidence type="ECO:0000256" key="4">
    <source>
        <dbReference type="ARBA" id="ARBA00023136"/>
    </source>
</evidence>
<evidence type="ECO:0000256" key="3">
    <source>
        <dbReference type="ARBA" id="ARBA00022989"/>
    </source>
</evidence>
<dbReference type="PANTHER" id="PTHR34978">
    <property type="entry name" value="POSSIBLE SENSOR-TRANSDUCER PROTEIN BLAR"/>
    <property type="match status" value="1"/>
</dbReference>
<keyword evidence="2 5" id="KW-0812">Transmembrane</keyword>
<evidence type="ECO:0000259" key="6">
    <source>
        <dbReference type="PROSITE" id="PS52015"/>
    </source>
</evidence>
<dbReference type="Proteomes" id="UP000537141">
    <property type="component" value="Unassembled WGS sequence"/>
</dbReference>
<keyword evidence="5" id="KW-1003">Cell membrane</keyword>
<proteinExistence type="inferred from homology"/>
<feature type="transmembrane region" description="Helical" evidence="5">
    <location>
        <begin position="12"/>
        <end position="36"/>
    </location>
</feature>
<reference evidence="7 8" key="1">
    <citation type="submission" date="2020-08" db="EMBL/GenBank/DDBJ databases">
        <title>Genomic Encyclopedia of Type Strains, Phase IV (KMG-IV): sequencing the most valuable type-strain genomes for metagenomic binning, comparative biology and taxonomic classification.</title>
        <authorList>
            <person name="Goeker M."/>
        </authorList>
    </citation>
    <scope>NUCLEOTIDE SEQUENCE [LARGE SCALE GENOMIC DNA]</scope>
    <source>
        <strain evidence="7 8">DSM 26287</strain>
    </source>
</reference>
<keyword evidence="5" id="KW-0813">Transport</keyword>
<comment type="subcellular location">
    <subcellularLocation>
        <location evidence="5">Cell inner membrane</location>
        <topology evidence="5">Single-pass membrane protein</topology>
        <orientation evidence="5">Periplasmic side</orientation>
    </subcellularLocation>
    <subcellularLocation>
        <location evidence="1">Membrane</location>
        <topology evidence="1">Single-pass membrane protein</topology>
    </subcellularLocation>
</comment>